<evidence type="ECO:0000256" key="5">
    <source>
        <dbReference type="ARBA" id="ARBA00023054"/>
    </source>
</evidence>
<dbReference type="InterPro" id="IPR053089">
    <property type="entry name" value="Rho_GEF18"/>
</dbReference>
<keyword evidence="11" id="KW-1185">Reference proteome</keyword>
<evidence type="ECO:0000256" key="6">
    <source>
        <dbReference type="SAM" id="Coils"/>
    </source>
</evidence>
<keyword evidence="5 6" id="KW-0175">Coiled coil</keyword>
<dbReference type="InterPro" id="IPR035899">
    <property type="entry name" value="DBL_dom_sf"/>
</dbReference>
<proteinExistence type="predicted"/>
<name>A0A3Q3XND3_MOLML</name>
<keyword evidence="4" id="KW-0344">Guanine-nucleotide releasing factor</keyword>
<comment type="subcellular location">
    <subcellularLocation>
        <location evidence="1">Cytoplasm</location>
    </subcellularLocation>
</comment>
<dbReference type="Pfam" id="PF17838">
    <property type="entry name" value="PH_16"/>
    <property type="match status" value="1"/>
</dbReference>
<feature type="compositionally biased region" description="Basic and acidic residues" evidence="7">
    <location>
        <begin position="867"/>
        <end position="880"/>
    </location>
</feature>
<dbReference type="GO" id="GO:0005085">
    <property type="term" value="F:guanyl-nucleotide exchange factor activity"/>
    <property type="evidence" value="ECO:0007669"/>
    <property type="project" value="UniProtKB-KW"/>
</dbReference>
<dbReference type="SUPFAM" id="SSF50729">
    <property type="entry name" value="PH domain-like"/>
    <property type="match status" value="1"/>
</dbReference>
<dbReference type="Ensembl" id="ENSMMOT00000026416.1">
    <property type="protein sequence ID" value="ENSMMOP00000025976.1"/>
    <property type="gene ID" value="ENSMMOG00000019701.1"/>
</dbReference>
<feature type="domain" description="PH" evidence="8">
    <location>
        <begin position="372"/>
        <end position="493"/>
    </location>
</feature>
<dbReference type="PROSITE" id="PS50010">
    <property type="entry name" value="DH_2"/>
    <property type="match status" value="1"/>
</dbReference>
<dbReference type="Pfam" id="PF00621">
    <property type="entry name" value="RhoGEF"/>
    <property type="match status" value="1"/>
</dbReference>
<feature type="compositionally biased region" description="Polar residues" evidence="7">
    <location>
        <begin position="629"/>
        <end position="640"/>
    </location>
</feature>
<dbReference type="AlphaFoldDB" id="A0A3Q3XND3"/>
<dbReference type="SUPFAM" id="SSF48065">
    <property type="entry name" value="DBL homology domain (DH-domain)"/>
    <property type="match status" value="1"/>
</dbReference>
<dbReference type="Gene3D" id="1.20.900.10">
    <property type="entry name" value="Dbl homology (DH) domain"/>
    <property type="match status" value="1"/>
</dbReference>
<dbReference type="GO" id="GO:0005737">
    <property type="term" value="C:cytoplasm"/>
    <property type="evidence" value="ECO:0007669"/>
    <property type="project" value="UniProtKB-SubCell"/>
</dbReference>
<feature type="region of interest" description="Disordered" evidence="7">
    <location>
        <begin position="919"/>
        <end position="990"/>
    </location>
</feature>
<dbReference type="PROSITE" id="PS50003">
    <property type="entry name" value="PH_DOMAIN"/>
    <property type="match status" value="1"/>
</dbReference>
<dbReference type="PANTHER" id="PTHR47440:SF1">
    <property type="entry name" value="RHO_RAC GUANINE NUCLEOTIDE EXCHANGE FACTOR 18"/>
    <property type="match status" value="1"/>
</dbReference>
<dbReference type="FunFam" id="2.30.29.30:FF:000021">
    <property type="entry name" value="Rho guanine nucleotide exchange factor 2"/>
    <property type="match status" value="1"/>
</dbReference>
<evidence type="ECO:0000256" key="2">
    <source>
        <dbReference type="ARBA" id="ARBA00022490"/>
    </source>
</evidence>
<evidence type="ECO:0000256" key="1">
    <source>
        <dbReference type="ARBA" id="ARBA00004496"/>
    </source>
</evidence>
<reference evidence="10" key="2">
    <citation type="submission" date="2025-09" db="UniProtKB">
        <authorList>
            <consortium name="Ensembl"/>
        </authorList>
    </citation>
    <scope>IDENTIFICATION</scope>
</reference>
<protein>
    <submittedName>
        <fullName evidence="10">Uncharacterized protein</fullName>
    </submittedName>
</protein>
<dbReference type="PANTHER" id="PTHR47440">
    <property type="entry name" value="RIKEN CDNA A430078G23 GENE"/>
    <property type="match status" value="1"/>
</dbReference>
<feature type="region of interest" description="Disordered" evidence="7">
    <location>
        <begin position="591"/>
        <end position="658"/>
    </location>
</feature>
<evidence type="ECO:0000256" key="4">
    <source>
        <dbReference type="ARBA" id="ARBA00022658"/>
    </source>
</evidence>
<evidence type="ECO:0000313" key="11">
    <source>
        <dbReference type="Proteomes" id="UP000261620"/>
    </source>
</evidence>
<keyword evidence="3" id="KW-0597">Phosphoprotein</keyword>
<dbReference type="Proteomes" id="UP000261620">
    <property type="component" value="Unplaced"/>
</dbReference>
<feature type="region of interest" description="Disordered" evidence="7">
    <location>
        <begin position="861"/>
        <end position="883"/>
    </location>
</feature>
<dbReference type="InterPro" id="IPR011993">
    <property type="entry name" value="PH-like_dom_sf"/>
</dbReference>
<sequence>MLSTGVDHQPASSSLSLFPLLLSLIFAHSHPHFLCSLVSHLSCPAPKDQDRERDHLDSSQALDGHLGFFSAPGMTISHRGANTQPTAAHTTSSTSALVPNFGHISLKVVLHYDTVMSNVFLTLLLLPSDFRYAIVQADLESDAQGLEVESWSLAVEQQHVKKHSKEMVKRQDVIHELMQTEMHHVRTLKIMLHVYVRELRENLQLDSGRLGCLFPRLENLLELHTHFLMQTDMYFLKSSHNRFSGEIGERMKDSYGDFCSRHTEAVNYYKEQQQNNKKFQNIMRKINNLSIVRRLGVTECILLVTQRITKYPVLVERILCNTEVGTEEHEDLTRSLGLIKATIGQVDTLVNLHDKSSRLRDIHSKMEPKALGKIKDGRVFRREDLAQGRRQLLHDSTVNWKAASGRLKDVLAVLLSDVLLLLQEKDQRYVFAAVDNKPSVISLQKLIVREVAHEEKAMFLICASSSEPEMYEIHTTSKEERNTWMAHIRQAVESCPHREERLFSEEEEARAFRFKEFQERLNQKDAVIAQALTEKLQLFADLAESVIGPEDTASRARLLLRGDAPDLQQGEALLKGAITEVENLQNLLQSRVNEEAPTSRPDEGSGSGVLPRRSVTFGGYDRSPPILSKNGSVKKNFSGETRNRDRNQRASSDPQLKELCGSHTLEQTFFDRVLMLSQRLYSLQAIISQWDSHIELQRASLPSRHRGNVLLEQEKQRTLALQREELASFHKLQSQHRHEQHRWEKERERYRQQVDVTEAHLRQREEKCRQLEEHLADERKELESQRETYQQDLERLRESTRTVEKERERLEHLKKVKRKTIEVGNLLLLLQVAPLSGSLNGELLMSSDLKQSQKPLVRGSLSVRPADYQDRPEVTVRRETSSSTLPLKTEVPLHLFSTTNQLHKPVGVQQQIPTKLAAFSSGKGKGGKISKASHRTDSTASVDTRQMLPLKLSARDDNSLKSKRPISPHQQLPLSTPPQPQSMHLHTEDLNKEDVIFF</sequence>
<evidence type="ECO:0000256" key="7">
    <source>
        <dbReference type="SAM" id="MobiDB-lite"/>
    </source>
</evidence>
<feature type="domain" description="DH" evidence="9">
    <location>
        <begin position="169"/>
        <end position="349"/>
    </location>
</feature>
<dbReference type="Gene3D" id="2.30.29.30">
    <property type="entry name" value="Pleckstrin-homology domain (PH domain)/Phosphotyrosine-binding domain (PTB)"/>
    <property type="match status" value="1"/>
</dbReference>
<organism evidence="10 11">
    <name type="scientific">Mola mola</name>
    <name type="common">Ocean sunfish</name>
    <name type="synonym">Tetraodon mola</name>
    <dbReference type="NCBI Taxonomy" id="94237"/>
    <lineage>
        <taxon>Eukaryota</taxon>
        <taxon>Metazoa</taxon>
        <taxon>Chordata</taxon>
        <taxon>Craniata</taxon>
        <taxon>Vertebrata</taxon>
        <taxon>Euteleostomi</taxon>
        <taxon>Actinopterygii</taxon>
        <taxon>Neopterygii</taxon>
        <taxon>Teleostei</taxon>
        <taxon>Neoteleostei</taxon>
        <taxon>Acanthomorphata</taxon>
        <taxon>Eupercaria</taxon>
        <taxon>Tetraodontiformes</taxon>
        <taxon>Molidae</taxon>
        <taxon>Mola</taxon>
    </lineage>
</organism>
<keyword evidence="2" id="KW-0963">Cytoplasm</keyword>
<dbReference type="SMART" id="SM00325">
    <property type="entry name" value="RhoGEF"/>
    <property type="match status" value="1"/>
</dbReference>
<feature type="coiled-coil region" evidence="6">
    <location>
        <begin position="747"/>
        <end position="816"/>
    </location>
</feature>
<accession>A0A3Q3XND3</accession>
<evidence type="ECO:0000256" key="3">
    <source>
        <dbReference type="ARBA" id="ARBA00022553"/>
    </source>
</evidence>
<dbReference type="SMART" id="SM00233">
    <property type="entry name" value="PH"/>
    <property type="match status" value="1"/>
</dbReference>
<dbReference type="InterPro" id="IPR001849">
    <property type="entry name" value="PH_domain"/>
</dbReference>
<dbReference type="CDD" id="cd00160">
    <property type="entry name" value="RhoGEF"/>
    <property type="match status" value="1"/>
</dbReference>
<evidence type="ECO:0000259" key="8">
    <source>
        <dbReference type="PROSITE" id="PS50003"/>
    </source>
</evidence>
<evidence type="ECO:0000259" key="9">
    <source>
        <dbReference type="PROSITE" id="PS50010"/>
    </source>
</evidence>
<dbReference type="InterPro" id="IPR000219">
    <property type="entry name" value="DH_dom"/>
</dbReference>
<reference evidence="10" key="1">
    <citation type="submission" date="2025-08" db="UniProtKB">
        <authorList>
            <consortium name="Ensembl"/>
        </authorList>
    </citation>
    <scope>IDENTIFICATION</scope>
</reference>
<evidence type="ECO:0000313" key="10">
    <source>
        <dbReference type="Ensembl" id="ENSMMOP00000025976.1"/>
    </source>
</evidence>
<dbReference type="InterPro" id="IPR041020">
    <property type="entry name" value="PH_16"/>
</dbReference>